<dbReference type="EMBL" id="JAPWTK010000006">
    <property type="protein sequence ID" value="KAJ8961194.1"/>
    <property type="molecule type" value="Genomic_DNA"/>
</dbReference>
<proteinExistence type="predicted"/>
<sequence length="89" mass="9726">MDRHSLLAVPLFAKPVSISGAKCLKHLKFVSEYLLLTCQKFDISEKLALLALMLLAGRCELVATNLNSTVSGDTFPTLNSLDKPVDHLV</sequence>
<dbReference type="Proteomes" id="UP001162162">
    <property type="component" value="Unassembled WGS sequence"/>
</dbReference>
<protein>
    <submittedName>
        <fullName evidence="1">Uncharacterized protein</fullName>
    </submittedName>
</protein>
<keyword evidence="2" id="KW-1185">Reference proteome</keyword>
<gene>
    <name evidence="1" type="ORF">NQ318_008877</name>
</gene>
<organism evidence="1 2">
    <name type="scientific">Aromia moschata</name>
    <dbReference type="NCBI Taxonomy" id="1265417"/>
    <lineage>
        <taxon>Eukaryota</taxon>
        <taxon>Metazoa</taxon>
        <taxon>Ecdysozoa</taxon>
        <taxon>Arthropoda</taxon>
        <taxon>Hexapoda</taxon>
        <taxon>Insecta</taxon>
        <taxon>Pterygota</taxon>
        <taxon>Neoptera</taxon>
        <taxon>Endopterygota</taxon>
        <taxon>Coleoptera</taxon>
        <taxon>Polyphaga</taxon>
        <taxon>Cucujiformia</taxon>
        <taxon>Chrysomeloidea</taxon>
        <taxon>Cerambycidae</taxon>
        <taxon>Cerambycinae</taxon>
        <taxon>Callichromatini</taxon>
        <taxon>Aromia</taxon>
    </lineage>
</organism>
<dbReference type="AlphaFoldDB" id="A0AAV8ZAD3"/>
<reference evidence="1" key="1">
    <citation type="journal article" date="2023" name="Insect Mol. Biol.">
        <title>Genome sequencing provides insights into the evolution of gene families encoding plant cell wall-degrading enzymes in longhorned beetles.</title>
        <authorList>
            <person name="Shin N.R."/>
            <person name="Okamura Y."/>
            <person name="Kirsch R."/>
            <person name="Pauchet Y."/>
        </authorList>
    </citation>
    <scope>NUCLEOTIDE SEQUENCE</scope>
    <source>
        <strain evidence="1">AMC_N1</strain>
    </source>
</reference>
<evidence type="ECO:0000313" key="2">
    <source>
        <dbReference type="Proteomes" id="UP001162162"/>
    </source>
</evidence>
<accession>A0AAV8ZAD3</accession>
<name>A0AAV8ZAD3_9CUCU</name>
<comment type="caution">
    <text evidence="1">The sequence shown here is derived from an EMBL/GenBank/DDBJ whole genome shotgun (WGS) entry which is preliminary data.</text>
</comment>
<evidence type="ECO:0000313" key="1">
    <source>
        <dbReference type="EMBL" id="KAJ8961194.1"/>
    </source>
</evidence>